<dbReference type="PANTHER" id="PTHR46364">
    <property type="entry name" value="OS08G0421900 PROTEIN"/>
    <property type="match status" value="1"/>
</dbReference>
<reference evidence="3 4" key="1">
    <citation type="submission" date="2018-06" db="EMBL/GenBank/DDBJ databases">
        <title>A transcriptomic atlas of mushroom development highlights an independent origin of complex multicellularity.</title>
        <authorList>
            <consortium name="DOE Joint Genome Institute"/>
            <person name="Krizsan K."/>
            <person name="Almasi E."/>
            <person name="Merenyi Z."/>
            <person name="Sahu N."/>
            <person name="Viragh M."/>
            <person name="Koszo T."/>
            <person name="Mondo S."/>
            <person name="Kiss B."/>
            <person name="Balint B."/>
            <person name="Kues U."/>
            <person name="Barry K."/>
            <person name="Hegedus J.C."/>
            <person name="Henrissat B."/>
            <person name="Johnson J."/>
            <person name="Lipzen A."/>
            <person name="Ohm R."/>
            <person name="Nagy I."/>
            <person name="Pangilinan J."/>
            <person name="Yan J."/>
            <person name="Xiong Y."/>
            <person name="Grigoriev I.V."/>
            <person name="Hibbett D.S."/>
            <person name="Nagy L.G."/>
        </authorList>
    </citation>
    <scope>NUCLEOTIDE SEQUENCE [LARGE SCALE GENOMIC DNA]</scope>
    <source>
        <strain evidence="3 4">SZMC22713</strain>
    </source>
</reference>
<gene>
    <name evidence="3" type="ORF">BD410DRAFT_893925</name>
</gene>
<dbReference type="Gene3D" id="3.30.40.10">
    <property type="entry name" value="Zinc/RING finger domain, C3HC4 (zinc finger)"/>
    <property type="match status" value="1"/>
</dbReference>
<proteinExistence type="predicted"/>
<dbReference type="Proteomes" id="UP000294933">
    <property type="component" value="Unassembled WGS sequence"/>
</dbReference>
<dbReference type="InterPro" id="IPR001025">
    <property type="entry name" value="BAH_dom"/>
</dbReference>
<dbReference type="OrthoDB" id="10259622at2759"/>
<protein>
    <recommendedName>
        <fullName evidence="2">BAH domain-containing protein</fullName>
    </recommendedName>
</protein>
<sequence length="356" mass="40697">MPKTRTRLTRPKKPKKSTSKSKECADPSGPTEREWESMKVFRTFVVKDDEKKQYQFMTGKTAFILPTDVEPGTEADDCDFWIGKIKDIRARGDDPSEVWVRVQWYWSPEEVAEKVRSFDATKCSKYERLLSNSYDFVHSSCFDGLIDVMKYDEQDLEQRPIRPESFFYRYTYDCHKGIIKPSAEGKCICNKPYDPVEDEFMHMCVRKGCRKWYHRDCLLKRNWVATPLAGSSHMRAQLFEKTLPDDSPEIPTIKLSRGHPGKDGLQNSDLSYSDIPKELLTLARSPIARGAGMESVVGNAASVIEARRIVCAATRADNPELVPEYWKERVSISGLSASRRIIEDVNLLCPECGGPV</sequence>
<organism evidence="3 4">
    <name type="scientific">Rickenella mellea</name>
    <dbReference type="NCBI Taxonomy" id="50990"/>
    <lineage>
        <taxon>Eukaryota</taxon>
        <taxon>Fungi</taxon>
        <taxon>Dikarya</taxon>
        <taxon>Basidiomycota</taxon>
        <taxon>Agaricomycotina</taxon>
        <taxon>Agaricomycetes</taxon>
        <taxon>Hymenochaetales</taxon>
        <taxon>Rickenellaceae</taxon>
        <taxon>Rickenella</taxon>
    </lineage>
</organism>
<dbReference type="STRING" id="50990.A0A4Y7QK41"/>
<evidence type="ECO:0000259" key="2">
    <source>
        <dbReference type="PROSITE" id="PS51038"/>
    </source>
</evidence>
<dbReference type="InterPro" id="IPR043151">
    <property type="entry name" value="BAH_sf"/>
</dbReference>
<dbReference type="PROSITE" id="PS51038">
    <property type="entry name" value="BAH"/>
    <property type="match status" value="1"/>
</dbReference>
<dbReference type="EMBL" id="ML170158">
    <property type="protein sequence ID" value="TDL27726.1"/>
    <property type="molecule type" value="Genomic_DNA"/>
</dbReference>
<dbReference type="GO" id="GO:0003682">
    <property type="term" value="F:chromatin binding"/>
    <property type="evidence" value="ECO:0007669"/>
    <property type="project" value="InterPro"/>
</dbReference>
<dbReference type="AlphaFoldDB" id="A0A4Y7QK41"/>
<dbReference type="InterPro" id="IPR011011">
    <property type="entry name" value="Znf_FYVE_PHD"/>
</dbReference>
<name>A0A4Y7QK41_9AGAM</name>
<dbReference type="InterPro" id="IPR013083">
    <property type="entry name" value="Znf_RING/FYVE/PHD"/>
</dbReference>
<dbReference type="Pfam" id="PF01426">
    <property type="entry name" value="BAH"/>
    <property type="match status" value="1"/>
</dbReference>
<evidence type="ECO:0000313" key="3">
    <source>
        <dbReference type="EMBL" id="TDL27726.1"/>
    </source>
</evidence>
<dbReference type="CDD" id="cd04370">
    <property type="entry name" value="BAH"/>
    <property type="match status" value="1"/>
</dbReference>
<dbReference type="Gene3D" id="2.30.30.490">
    <property type="match status" value="1"/>
</dbReference>
<accession>A0A4Y7QK41</accession>
<dbReference type="VEuPathDB" id="FungiDB:BD410DRAFT_893925"/>
<feature type="compositionally biased region" description="Basic residues" evidence="1">
    <location>
        <begin position="1"/>
        <end position="19"/>
    </location>
</feature>
<dbReference type="SUPFAM" id="SSF57903">
    <property type="entry name" value="FYVE/PHD zinc finger"/>
    <property type="match status" value="1"/>
</dbReference>
<keyword evidence="4" id="KW-1185">Reference proteome</keyword>
<feature type="compositionally biased region" description="Basic and acidic residues" evidence="1">
    <location>
        <begin position="20"/>
        <end position="32"/>
    </location>
</feature>
<evidence type="ECO:0000313" key="4">
    <source>
        <dbReference type="Proteomes" id="UP000294933"/>
    </source>
</evidence>
<feature type="region of interest" description="Disordered" evidence="1">
    <location>
        <begin position="1"/>
        <end position="32"/>
    </location>
</feature>
<evidence type="ECO:0000256" key="1">
    <source>
        <dbReference type="SAM" id="MobiDB-lite"/>
    </source>
</evidence>
<feature type="domain" description="BAH" evidence="2">
    <location>
        <begin position="54"/>
        <end position="183"/>
    </location>
</feature>